<accession>A0A815LLQ4</accession>
<keyword evidence="5" id="KW-1185">Reference proteome</keyword>
<organism evidence="2 5">
    <name type="scientific">Didymodactylos carnosus</name>
    <dbReference type="NCBI Taxonomy" id="1234261"/>
    <lineage>
        <taxon>Eukaryota</taxon>
        <taxon>Metazoa</taxon>
        <taxon>Spiralia</taxon>
        <taxon>Gnathifera</taxon>
        <taxon>Rotifera</taxon>
        <taxon>Eurotatoria</taxon>
        <taxon>Bdelloidea</taxon>
        <taxon>Philodinida</taxon>
        <taxon>Philodinidae</taxon>
        <taxon>Didymodactylos</taxon>
    </lineage>
</organism>
<gene>
    <name evidence="2" type="ORF">GPM918_LOCUS33477</name>
    <name evidence="1" type="ORF">OVA965_LOCUS18936</name>
    <name evidence="4" type="ORF">SRO942_LOCUS34160</name>
    <name evidence="3" type="ORF">TMI583_LOCUS18949</name>
</gene>
<dbReference type="Proteomes" id="UP000677228">
    <property type="component" value="Unassembled WGS sequence"/>
</dbReference>
<evidence type="ECO:0000313" key="2">
    <source>
        <dbReference type="EMBL" id="CAF1410151.1"/>
    </source>
</evidence>
<name>A0A815LLQ4_9BILA</name>
<dbReference type="EMBL" id="CAJNOQ010017853">
    <property type="protein sequence ID" value="CAF1410151.1"/>
    <property type="molecule type" value="Genomic_DNA"/>
</dbReference>
<comment type="caution">
    <text evidence="2">The sequence shown here is derived from an EMBL/GenBank/DDBJ whole genome shotgun (WGS) entry which is preliminary data.</text>
</comment>
<protein>
    <submittedName>
        <fullName evidence="2">Uncharacterized protein</fullName>
    </submittedName>
</protein>
<sequence length="144" mass="16600">MTLSEADKRILVYGISCAFFPGSKRGKNMPKKVGRRTMTERYKIDEYNQEISDMYMPSYFQNRSPASPLRLHNDGEWSDNRIRTSEPRILATTVLPQSPIVDSKTTSIQSIDYVKMFDNEDECVDYLTDFDGNSVLIISPQWAQ</sequence>
<reference evidence="2" key="1">
    <citation type="submission" date="2021-02" db="EMBL/GenBank/DDBJ databases">
        <authorList>
            <person name="Nowell W R."/>
        </authorList>
    </citation>
    <scope>NUCLEOTIDE SEQUENCE</scope>
</reference>
<evidence type="ECO:0000313" key="3">
    <source>
        <dbReference type="EMBL" id="CAF3855086.1"/>
    </source>
</evidence>
<dbReference type="AlphaFoldDB" id="A0A815LLQ4"/>
<dbReference type="EMBL" id="CAJNOK010009588">
    <property type="protein sequence ID" value="CAF1093558.1"/>
    <property type="molecule type" value="Genomic_DNA"/>
</dbReference>
<dbReference type="EMBL" id="CAJOBC010083274">
    <property type="protein sequence ID" value="CAF4299205.1"/>
    <property type="molecule type" value="Genomic_DNA"/>
</dbReference>
<dbReference type="Proteomes" id="UP000682733">
    <property type="component" value="Unassembled WGS sequence"/>
</dbReference>
<evidence type="ECO:0000313" key="1">
    <source>
        <dbReference type="EMBL" id="CAF1093558.1"/>
    </source>
</evidence>
<dbReference type="Proteomes" id="UP000663829">
    <property type="component" value="Unassembled WGS sequence"/>
</dbReference>
<evidence type="ECO:0000313" key="5">
    <source>
        <dbReference type="Proteomes" id="UP000663829"/>
    </source>
</evidence>
<dbReference type="EMBL" id="CAJOBA010009607">
    <property type="protein sequence ID" value="CAF3855086.1"/>
    <property type="molecule type" value="Genomic_DNA"/>
</dbReference>
<dbReference type="Proteomes" id="UP000681722">
    <property type="component" value="Unassembled WGS sequence"/>
</dbReference>
<evidence type="ECO:0000313" key="4">
    <source>
        <dbReference type="EMBL" id="CAF4299205.1"/>
    </source>
</evidence>
<proteinExistence type="predicted"/>